<evidence type="ECO:0000313" key="2">
    <source>
        <dbReference type="Proteomes" id="UP000054925"/>
    </source>
</evidence>
<dbReference type="AlphaFoldDB" id="A0A158FZ55"/>
<proteinExistence type="predicted"/>
<evidence type="ECO:0000313" key="1">
    <source>
        <dbReference type="EMBL" id="SAL24917.1"/>
    </source>
</evidence>
<organism evidence="1 2">
    <name type="scientific">Caballeronia terrestris</name>
    <dbReference type="NCBI Taxonomy" id="1226301"/>
    <lineage>
        <taxon>Bacteria</taxon>
        <taxon>Pseudomonadati</taxon>
        <taxon>Pseudomonadota</taxon>
        <taxon>Betaproteobacteria</taxon>
        <taxon>Burkholderiales</taxon>
        <taxon>Burkholderiaceae</taxon>
        <taxon>Caballeronia</taxon>
    </lineage>
</organism>
<reference evidence="1" key="1">
    <citation type="submission" date="2016-01" db="EMBL/GenBank/DDBJ databases">
        <authorList>
            <person name="Peeters C."/>
        </authorList>
    </citation>
    <scope>NUCLEOTIDE SEQUENCE [LARGE SCALE GENOMIC DNA]</scope>
    <source>
        <strain evidence="1">LMG 22937</strain>
    </source>
</reference>
<gene>
    <name evidence="1" type="ORF">AWB67_00970</name>
</gene>
<dbReference type="Proteomes" id="UP000054925">
    <property type="component" value="Unassembled WGS sequence"/>
</dbReference>
<protein>
    <submittedName>
        <fullName evidence="1">Uncharacterized protein</fullName>
    </submittedName>
</protein>
<sequence>MKRGHPVTMPQLLLLAGVSAHDPTTPPAGRRNAQRVLDVLLSLAASHGFVDCDRLRTLLQVQQHASPEATRLAHAALESVPGDAIQAAFDRAGLSGLIRRSA</sequence>
<comment type="caution">
    <text evidence="1">The sequence shown here is derived from an EMBL/GenBank/DDBJ whole genome shotgun (WGS) entry which is preliminary data.</text>
</comment>
<name>A0A158FZ55_9BURK</name>
<keyword evidence="2" id="KW-1185">Reference proteome</keyword>
<dbReference type="EMBL" id="FCOL02000004">
    <property type="protein sequence ID" value="SAL24917.1"/>
    <property type="molecule type" value="Genomic_DNA"/>
</dbReference>
<dbReference type="RefSeq" id="WP_125477550.1">
    <property type="nucleotide sequence ID" value="NZ_FCOL02000004.1"/>
</dbReference>
<accession>A0A158FZ55</accession>